<evidence type="ECO:0000256" key="7">
    <source>
        <dbReference type="SAM" id="MobiDB-lite"/>
    </source>
</evidence>
<evidence type="ECO:0000259" key="10">
    <source>
        <dbReference type="Pfam" id="PF17171"/>
    </source>
</evidence>
<dbReference type="PANTHER" id="PTHR12289:SF41">
    <property type="entry name" value="FAILED AXON CONNECTIONS-RELATED"/>
    <property type="match status" value="1"/>
</dbReference>
<evidence type="ECO:0008006" key="13">
    <source>
        <dbReference type="Google" id="ProtNLM"/>
    </source>
</evidence>
<dbReference type="AlphaFoldDB" id="A0A9Q8QRH5"/>
<accession>A0A9Q8QRH5</accession>
<keyword evidence="8" id="KW-1133">Transmembrane helix</keyword>
<keyword evidence="8" id="KW-0812">Transmembrane</keyword>
<protein>
    <recommendedName>
        <fullName evidence="13">Metaxin</fullName>
    </recommendedName>
</protein>
<feature type="domain" description="Metaxin glutathione S-transferase" evidence="10">
    <location>
        <begin position="233"/>
        <end position="286"/>
    </location>
</feature>
<sequence length="427" mass="46530">MLDLHVWGSAFGLPSIDAECLATIAYFHHSGLPGTAWRLILSNDPFICPEHHLPALCHDGAWSSGFHEIVGYLLQRSLCPNLDAGLSATQKIDAVAFMVYLDAHAAPLVDLSLYASAANWAATTRPAYSSLLSFPLTWTVPTLIRAEAIKRVEHLGLAELDTDFDPNGGLHLTAGRDALPETFRRHLPLTRAKKTVREEMTPEQAVAIRLFGLVEDCLLNLVKFLSESSSDEKHPRFFGDTTPVSSLDCLAYGYLALMAKPEVPRSFLRDWMQTETPQLCNFVDDMLPMDLPWAAPEVPSLLASGARALDSVLRHAPGVGAQYATEMRLRAEKRTKGIDQRAVVLFMALAAAGAAFGYGFHAYTTLQPFGARSQLWQVQRGTSKLSQFGDLGSMLNSAMGVYDSQPMGSAAAQPGDGRLVEADSEVD</sequence>
<dbReference type="Pfam" id="PF17171">
    <property type="entry name" value="GST_C_6"/>
    <property type="match status" value="1"/>
</dbReference>
<feature type="domain" description="Mitochondrial outer membrane transport complex Sam37/metaxin N-terminal" evidence="9">
    <location>
        <begin position="20"/>
        <end position="145"/>
    </location>
</feature>
<evidence type="ECO:0000256" key="6">
    <source>
        <dbReference type="ARBA" id="ARBA00023136"/>
    </source>
</evidence>
<gene>
    <name evidence="11" type="ORF">JDV02_009247</name>
</gene>
<feature type="transmembrane region" description="Helical" evidence="8">
    <location>
        <begin position="342"/>
        <end position="363"/>
    </location>
</feature>
<evidence type="ECO:0000259" key="9">
    <source>
        <dbReference type="Pfam" id="PF10568"/>
    </source>
</evidence>
<evidence type="ECO:0000256" key="8">
    <source>
        <dbReference type="SAM" id="Phobius"/>
    </source>
</evidence>
<dbReference type="Proteomes" id="UP000829364">
    <property type="component" value="Chromosome 9"/>
</dbReference>
<proteinExistence type="predicted"/>
<dbReference type="EMBL" id="CP086362">
    <property type="protein sequence ID" value="UNI23429.1"/>
    <property type="molecule type" value="Genomic_DNA"/>
</dbReference>
<dbReference type="RefSeq" id="XP_047846910.1">
    <property type="nucleotide sequence ID" value="XM_047990900.1"/>
</dbReference>
<comment type="subcellular location">
    <subcellularLocation>
        <location evidence="1">Mitochondrion outer membrane</location>
    </subcellularLocation>
</comment>
<evidence type="ECO:0000256" key="5">
    <source>
        <dbReference type="ARBA" id="ARBA00023128"/>
    </source>
</evidence>
<reference evidence="11" key="1">
    <citation type="submission" date="2021-11" db="EMBL/GenBank/DDBJ databases">
        <title>Purpureocillium_takamizusanense_genome.</title>
        <authorList>
            <person name="Nguyen N.-H."/>
        </authorList>
    </citation>
    <scope>NUCLEOTIDE SEQUENCE</scope>
    <source>
        <strain evidence="11">PT3</strain>
    </source>
</reference>
<dbReference type="OrthoDB" id="5835136at2759"/>
<keyword evidence="5" id="KW-0496">Mitochondrion</keyword>
<evidence type="ECO:0000256" key="4">
    <source>
        <dbReference type="ARBA" id="ARBA00022927"/>
    </source>
</evidence>
<dbReference type="InterPro" id="IPR050931">
    <property type="entry name" value="Mito_Protein_Transport_Metaxin"/>
</dbReference>
<feature type="region of interest" description="Disordered" evidence="7">
    <location>
        <begin position="406"/>
        <end position="427"/>
    </location>
</feature>
<evidence type="ECO:0000256" key="3">
    <source>
        <dbReference type="ARBA" id="ARBA00022787"/>
    </source>
</evidence>
<dbReference type="GO" id="GO:0015031">
    <property type="term" value="P:protein transport"/>
    <property type="evidence" value="ECO:0007669"/>
    <property type="project" value="UniProtKB-KW"/>
</dbReference>
<evidence type="ECO:0000256" key="1">
    <source>
        <dbReference type="ARBA" id="ARBA00004294"/>
    </source>
</evidence>
<evidence type="ECO:0000256" key="2">
    <source>
        <dbReference type="ARBA" id="ARBA00022448"/>
    </source>
</evidence>
<organism evidence="11 12">
    <name type="scientific">Purpureocillium takamizusanense</name>
    <dbReference type="NCBI Taxonomy" id="2060973"/>
    <lineage>
        <taxon>Eukaryota</taxon>
        <taxon>Fungi</taxon>
        <taxon>Dikarya</taxon>
        <taxon>Ascomycota</taxon>
        <taxon>Pezizomycotina</taxon>
        <taxon>Sordariomycetes</taxon>
        <taxon>Hypocreomycetidae</taxon>
        <taxon>Hypocreales</taxon>
        <taxon>Ophiocordycipitaceae</taxon>
        <taxon>Purpureocillium</taxon>
    </lineage>
</organism>
<dbReference type="Pfam" id="PF10568">
    <property type="entry name" value="Tom37"/>
    <property type="match status" value="1"/>
</dbReference>
<keyword evidence="4" id="KW-0653">Protein transport</keyword>
<dbReference type="KEGG" id="ptkz:JDV02_009247"/>
<dbReference type="PANTHER" id="PTHR12289">
    <property type="entry name" value="METAXIN RELATED"/>
    <property type="match status" value="1"/>
</dbReference>
<dbReference type="CDD" id="cd03078">
    <property type="entry name" value="GST_N_Metaxin1_like"/>
    <property type="match status" value="1"/>
</dbReference>
<evidence type="ECO:0000313" key="12">
    <source>
        <dbReference type="Proteomes" id="UP000829364"/>
    </source>
</evidence>
<evidence type="ECO:0000313" key="11">
    <source>
        <dbReference type="EMBL" id="UNI23429.1"/>
    </source>
</evidence>
<dbReference type="InterPro" id="IPR019564">
    <property type="entry name" value="Sam37/metaxin_N"/>
</dbReference>
<dbReference type="InterPro" id="IPR033468">
    <property type="entry name" value="Metaxin_GST"/>
</dbReference>
<dbReference type="GO" id="GO:0007005">
    <property type="term" value="P:mitochondrion organization"/>
    <property type="evidence" value="ECO:0007669"/>
    <property type="project" value="TreeGrafter"/>
</dbReference>
<keyword evidence="3" id="KW-1000">Mitochondrion outer membrane</keyword>
<keyword evidence="12" id="KW-1185">Reference proteome</keyword>
<name>A0A9Q8QRH5_9HYPO</name>
<keyword evidence="6 8" id="KW-0472">Membrane</keyword>
<dbReference type="GO" id="GO:0001401">
    <property type="term" value="C:SAM complex"/>
    <property type="evidence" value="ECO:0007669"/>
    <property type="project" value="InterPro"/>
</dbReference>
<keyword evidence="2" id="KW-0813">Transport</keyword>
<dbReference type="GeneID" id="72071192"/>